<keyword evidence="2" id="KW-1185">Reference proteome</keyword>
<evidence type="ECO:0000313" key="2">
    <source>
        <dbReference type="Proteomes" id="UP001143856"/>
    </source>
</evidence>
<dbReference type="Proteomes" id="UP001143856">
    <property type="component" value="Unassembled WGS sequence"/>
</dbReference>
<name>A0ACC1NH04_9PEZI</name>
<accession>A0ACC1NH04</accession>
<protein>
    <submittedName>
        <fullName evidence="1">Uncharacterized protein</fullName>
    </submittedName>
</protein>
<organism evidence="1 2">
    <name type="scientific">Xylaria curta</name>
    <dbReference type="NCBI Taxonomy" id="42375"/>
    <lineage>
        <taxon>Eukaryota</taxon>
        <taxon>Fungi</taxon>
        <taxon>Dikarya</taxon>
        <taxon>Ascomycota</taxon>
        <taxon>Pezizomycotina</taxon>
        <taxon>Sordariomycetes</taxon>
        <taxon>Xylariomycetidae</taxon>
        <taxon>Xylariales</taxon>
        <taxon>Xylariaceae</taxon>
        <taxon>Xylaria</taxon>
    </lineage>
</organism>
<proteinExistence type="predicted"/>
<comment type="caution">
    <text evidence="1">The sequence shown here is derived from an EMBL/GenBank/DDBJ whole genome shotgun (WGS) entry which is preliminary data.</text>
</comment>
<evidence type="ECO:0000313" key="1">
    <source>
        <dbReference type="EMBL" id="KAJ2977801.1"/>
    </source>
</evidence>
<dbReference type="EMBL" id="JAPDGR010002075">
    <property type="protein sequence ID" value="KAJ2977801.1"/>
    <property type="molecule type" value="Genomic_DNA"/>
</dbReference>
<reference evidence="1" key="1">
    <citation type="submission" date="2022-10" db="EMBL/GenBank/DDBJ databases">
        <title>Genome Sequence of Xylaria curta.</title>
        <authorList>
            <person name="Buettner E."/>
        </authorList>
    </citation>
    <scope>NUCLEOTIDE SEQUENCE</scope>
    <source>
        <strain evidence="1">Babe10</strain>
    </source>
</reference>
<sequence>MAQADIANAATSLDVFILTFNAGKQHIDPSVFGLHLRDAFGKDGLPDLVVICLQEMSPLAHSFIGSYMINPYFQKYTSAVNIAASSSISSLTQGGEEHIEYSDGYQGQGERPLQDEPEGSPYTLVTTRHVGMTGIMLFALDSTALHDLRSTEVSFGAGEMANKGAVGLRMFYTKEDAQGLERKTELTFVATHLAPHEWNLEKRNKNWESVVSGLLFEDPKKLHGPKSVCPTPSPSTSDDEGGALLSQHQGPIEKALHDITIYKPGSHLFVAGDLNYRISKTRPNSESKLPDLDPKSANYFKEFLTLDQLTLERTAGRTLHGLHESTISFPPTYKLEIVDKKEPPRDVPTHQNSSRAARDVVRWKWVSNRWPGWCDRVLYLDVPPWASPLPPTKKMEIHTIAYDALPPVRTSDHRAVYLRLKVPVLEPSVLAPPHDLPAVLSNDPRVKLPYPVDFDAWESRARFKKWEPIIGWSMLVSQSSQGIAIFTILFLVGMGAWWLKSL</sequence>
<gene>
    <name evidence="1" type="ORF">NUW58_g7697</name>
</gene>